<proteinExistence type="predicted"/>
<sequence length="435" mass="51341">MTVIGFYNSFLGATLSLLWAFFLIWWWLILPFILYFPARFFHLWWIRWEVWYKEQDWILLELIPPAEILKPNLAMDDVINALWPIYDGANWRERWCEGEMICGPFWLSFEIVSIEGMVHFYMRILKDQKKFVESIFHTHYPEIEIFEVSDYTQNVPQDIPNETLDLYGEYLSTMKPDAYPIRTYKYFEIRPEEVKQEKKLDPFANLMEAMVKLKQGEQLWFQIVLTPITNNDIPWIDESKKLADQIARRPGDSGRKSVIGEMLKLIFLGKKPYGDEEKAESLIPPEMKLTPGEREKLAAIEAKNSQVGFKTYMRSVYIYAKDAYVSPNKRIPRSYLAHFSTTGLNSMRDWSKEKTKIHYFFRKRRLYARKRKIFDLYVRRLPPLYPQMSGPGNMIFTAEEIATIFHFPARAIDLPAGVPRILAKKATAPPNLPVD</sequence>
<evidence type="ECO:0000256" key="1">
    <source>
        <dbReference type="SAM" id="Phobius"/>
    </source>
</evidence>
<keyword evidence="1" id="KW-0472">Membrane</keyword>
<evidence type="ECO:0000313" key="3">
    <source>
        <dbReference type="EMBL" id="PIU16028.1"/>
    </source>
</evidence>
<dbReference type="Pfam" id="PF26449">
    <property type="entry name" value="DUF8128"/>
    <property type="match status" value="1"/>
</dbReference>
<accession>A0A2M6XUV7</accession>
<dbReference type="EMBL" id="PEXQ01000023">
    <property type="protein sequence ID" value="PIU16028.1"/>
    <property type="molecule type" value="Genomic_DNA"/>
</dbReference>
<dbReference type="Proteomes" id="UP000229784">
    <property type="component" value="Unassembled WGS sequence"/>
</dbReference>
<keyword evidence="1" id="KW-1133">Transmembrane helix</keyword>
<reference evidence="4" key="1">
    <citation type="submission" date="2017-09" db="EMBL/GenBank/DDBJ databases">
        <title>Depth-based differentiation of microbial function through sediment-hosted aquifers and enrichment of novel symbionts in the deep terrestrial subsurface.</title>
        <authorList>
            <person name="Probst A.J."/>
            <person name="Ladd B."/>
            <person name="Jarett J.K."/>
            <person name="Geller-Mcgrath D.E."/>
            <person name="Sieber C.M.K."/>
            <person name="Emerson J.B."/>
            <person name="Anantharaman K."/>
            <person name="Thomas B.C."/>
            <person name="Malmstrom R."/>
            <person name="Stieglmeier M."/>
            <person name="Klingl A."/>
            <person name="Woyke T."/>
            <person name="Ryan C.M."/>
            <person name="Banfield J.F."/>
        </authorList>
    </citation>
    <scope>NUCLEOTIDE SEQUENCE [LARGE SCALE GENOMIC DNA]</scope>
</reference>
<comment type="caution">
    <text evidence="3">The sequence shown here is derived from an EMBL/GenBank/DDBJ whole genome shotgun (WGS) entry which is preliminary data.</text>
</comment>
<dbReference type="AlphaFoldDB" id="A0A2M6XUV7"/>
<dbReference type="InterPro" id="IPR058441">
    <property type="entry name" value="DUF8128"/>
</dbReference>
<feature type="transmembrane region" description="Helical" evidence="1">
    <location>
        <begin position="17"/>
        <end position="38"/>
    </location>
</feature>
<keyword evidence="1" id="KW-0812">Transmembrane</keyword>
<protein>
    <recommendedName>
        <fullName evidence="2">DUF8128 domain-containing protein</fullName>
    </recommendedName>
</protein>
<evidence type="ECO:0000259" key="2">
    <source>
        <dbReference type="Pfam" id="PF26449"/>
    </source>
</evidence>
<gene>
    <name evidence="3" type="ORF">COT20_00995</name>
</gene>
<name>A0A2M6XUV7_9BACT</name>
<organism evidence="3 4">
    <name type="scientific">bacterium (Candidatus Gribaldobacteria) CG08_land_8_20_14_0_20_39_15</name>
    <dbReference type="NCBI Taxonomy" id="2014273"/>
    <lineage>
        <taxon>Bacteria</taxon>
        <taxon>Candidatus Gribaldobacteria</taxon>
    </lineage>
</organism>
<feature type="domain" description="DUF8128" evidence="2">
    <location>
        <begin position="108"/>
        <end position="410"/>
    </location>
</feature>
<evidence type="ECO:0000313" key="4">
    <source>
        <dbReference type="Proteomes" id="UP000229784"/>
    </source>
</evidence>